<keyword evidence="1" id="KW-1133">Transmembrane helix</keyword>
<dbReference type="RefSeq" id="WP_379880009.1">
    <property type="nucleotide sequence ID" value="NZ_JBHPON010000001.1"/>
</dbReference>
<feature type="transmembrane region" description="Helical" evidence="1">
    <location>
        <begin position="32"/>
        <end position="58"/>
    </location>
</feature>
<dbReference type="InterPro" id="IPR025461">
    <property type="entry name" value="ABA4-like"/>
</dbReference>
<dbReference type="Pfam" id="PF14108">
    <property type="entry name" value="ABA4-like"/>
    <property type="match status" value="1"/>
</dbReference>
<comment type="caution">
    <text evidence="2">The sequence shown here is derived from an EMBL/GenBank/DDBJ whole genome shotgun (WGS) entry which is preliminary data.</text>
</comment>
<keyword evidence="1" id="KW-0812">Transmembrane</keyword>
<feature type="transmembrane region" description="Helical" evidence="1">
    <location>
        <begin position="79"/>
        <end position="100"/>
    </location>
</feature>
<reference evidence="2 3" key="1">
    <citation type="submission" date="2024-09" db="EMBL/GenBank/DDBJ databases">
        <authorList>
            <person name="Zhang Z.-H."/>
        </authorList>
    </citation>
    <scope>NUCLEOTIDE SEQUENCE [LARGE SCALE GENOMIC DNA]</scope>
    <source>
        <strain evidence="2 3">HHTR114</strain>
    </source>
</reference>
<protein>
    <submittedName>
        <fullName evidence="2">ABA4-like family protein</fullName>
    </submittedName>
</protein>
<accession>A0ABW1KT56</accession>
<dbReference type="Proteomes" id="UP001596116">
    <property type="component" value="Unassembled WGS sequence"/>
</dbReference>
<proteinExistence type="predicted"/>
<sequence>MPTDVETLFGWSGNLALIGWVLLLFSPKRWGWVLLTAGVIIPALLGALYGGLMLTHFAETEGGGYSSLSQVRSLFSNDSVLLAGWVHYLAFDLAIGAVIAQRADASGLSRLVQIPILFFTFMFGPLGFLLFVLTDAGWRSIGGKRNTTTAGAAS</sequence>
<evidence type="ECO:0000313" key="2">
    <source>
        <dbReference type="EMBL" id="MFC6034654.1"/>
    </source>
</evidence>
<feature type="transmembrane region" description="Helical" evidence="1">
    <location>
        <begin position="112"/>
        <end position="134"/>
    </location>
</feature>
<gene>
    <name evidence="2" type="ORF">ACFMB1_03815</name>
</gene>
<dbReference type="EMBL" id="JBHPON010000001">
    <property type="protein sequence ID" value="MFC6034654.1"/>
    <property type="molecule type" value="Genomic_DNA"/>
</dbReference>
<evidence type="ECO:0000256" key="1">
    <source>
        <dbReference type="SAM" id="Phobius"/>
    </source>
</evidence>
<name>A0ABW1KT56_9PROT</name>
<evidence type="ECO:0000313" key="3">
    <source>
        <dbReference type="Proteomes" id="UP001596116"/>
    </source>
</evidence>
<keyword evidence="1" id="KW-0472">Membrane</keyword>
<feature type="transmembrane region" description="Helical" evidence="1">
    <location>
        <begin position="7"/>
        <end position="26"/>
    </location>
</feature>
<organism evidence="2 3">
    <name type="scientific">Hyphococcus aureus</name>
    <dbReference type="NCBI Taxonomy" id="2666033"/>
    <lineage>
        <taxon>Bacteria</taxon>
        <taxon>Pseudomonadati</taxon>
        <taxon>Pseudomonadota</taxon>
        <taxon>Alphaproteobacteria</taxon>
        <taxon>Parvularculales</taxon>
        <taxon>Parvularculaceae</taxon>
        <taxon>Hyphococcus</taxon>
    </lineage>
</organism>
<keyword evidence="3" id="KW-1185">Reference proteome</keyword>